<gene>
    <name evidence="1" type="ORF">SAMN05443248_3495</name>
</gene>
<dbReference type="Proteomes" id="UP000189796">
    <property type="component" value="Chromosome I"/>
</dbReference>
<dbReference type="EMBL" id="LT670817">
    <property type="protein sequence ID" value="SHH04823.1"/>
    <property type="molecule type" value="Genomic_DNA"/>
</dbReference>
<protein>
    <submittedName>
        <fullName evidence="1">Uncharacterized protein</fullName>
    </submittedName>
</protein>
<evidence type="ECO:0000313" key="1">
    <source>
        <dbReference type="EMBL" id="SHH04823.1"/>
    </source>
</evidence>
<name>A0A1M5PU96_9BRAD</name>
<organism evidence="1 2">
    <name type="scientific">Bradyrhizobium erythrophlei</name>
    <dbReference type="NCBI Taxonomy" id="1437360"/>
    <lineage>
        <taxon>Bacteria</taxon>
        <taxon>Pseudomonadati</taxon>
        <taxon>Pseudomonadota</taxon>
        <taxon>Alphaproteobacteria</taxon>
        <taxon>Hyphomicrobiales</taxon>
        <taxon>Nitrobacteraceae</taxon>
        <taxon>Bradyrhizobium</taxon>
    </lineage>
</organism>
<accession>A0A1M5PU96</accession>
<reference evidence="1 2" key="1">
    <citation type="submission" date="2016-11" db="EMBL/GenBank/DDBJ databases">
        <authorList>
            <person name="Jaros S."/>
            <person name="Januszkiewicz K."/>
            <person name="Wedrychowicz H."/>
        </authorList>
    </citation>
    <scope>NUCLEOTIDE SEQUENCE [LARGE SCALE GENOMIC DNA]</scope>
    <source>
        <strain evidence="1 2">GAS138</strain>
    </source>
</reference>
<dbReference type="RefSeq" id="WP_079602481.1">
    <property type="nucleotide sequence ID" value="NZ_LT670817.1"/>
</dbReference>
<sequence length="90" mass="10820">MRIISFEQAKAQYPHRFTMEHVPSWARLRPCDQGGTGTRHYAPTHRTDREWYDNTLFPGEGFVGKREKHCFVVRHFFPLGLWLDQPYRRT</sequence>
<dbReference type="OrthoDB" id="9944014at2"/>
<dbReference type="AlphaFoldDB" id="A0A1M5PU96"/>
<evidence type="ECO:0000313" key="2">
    <source>
        <dbReference type="Proteomes" id="UP000189796"/>
    </source>
</evidence>
<proteinExistence type="predicted"/>